<proteinExistence type="predicted"/>
<accession>A0ABY4FP84</accession>
<organism evidence="1 2">
    <name type="scientific">Leucobacter allii</name>
    <dbReference type="NCBI Taxonomy" id="2932247"/>
    <lineage>
        <taxon>Bacteria</taxon>
        <taxon>Bacillati</taxon>
        <taxon>Actinomycetota</taxon>
        <taxon>Actinomycetes</taxon>
        <taxon>Micrococcales</taxon>
        <taxon>Microbacteriaceae</taxon>
        <taxon>Leucobacter</taxon>
    </lineage>
</organism>
<keyword evidence="2" id="KW-1185">Reference proteome</keyword>
<dbReference type="EMBL" id="CP095045">
    <property type="protein sequence ID" value="UOQ58090.1"/>
    <property type="molecule type" value="Genomic_DNA"/>
</dbReference>
<evidence type="ECO:0000313" key="1">
    <source>
        <dbReference type="EMBL" id="UOQ58090.1"/>
    </source>
</evidence>
<gene>
    <name evidence="1" type="ORF">MUN78_04390</name>
</gene>
<name>A0ABY4FP84_9MICO</name>
<dbReference type="RefSeq" id="WP_244729056.1">
    <property type="nucleotide sequence ID" value="NZ_CP095045.1"/>
</dbReference>
<protein>
    <submittedName>
        <fullName evidence="1">Uncharacterized protein</fullName>
    </submittedName>
</protein>
<dbReference type="Proteomes" id="UP000831786">
    <property type="component" value="Chromosome"/>
</dbReference>
<reference evidence="1 2" key="1">
    <citation type="submission" date="2022-04" db="EMBL/GenBank/DDBJ databases">
        <title>Leucobacter sp. isolated from rhizosphere of garlic.</title>
        <authorList>
            <person name="Won M."/>
            <person name="Lee C.-M."/>
            <person name="Woen H.-Y."/>
            <person name="Kwon S.-W."/>
        </authorList>
    </citation>
    <scope>NUCLEOTIDE SEQUENCE [LARGE SCALE GENOMIC DNA]</scope>
    <source>
        <strain evidence="1 2">H21R-40</strain>
    </source>
</reference>
<sequence>MTVYTYSGTLADFGAAPFPTAKPRLWVSPLQDAFGPDGGVHAARQVPIPVSTGGSFDVALVASADLTPPTRYSLRCEWLDAAGIVRGWAQWDFTAAIGGGLIADMTDQIITRVWWGTEPPPVQRTGIYWIHPTTGDVREWVE</sequence>
<evidence type="ECO:0000313" key="2">
    <source>
        <dbReference type="Proteomes" id="UP000831786"/>
    </source>
</evidence>